<reference evidence="2 3" key="1">
    <citation type="submission" date="2016-04" db="EMBL/GenBank/DDBJ databases">
        <title>Draft genome of Fonsecaea erecta CBS 125763.</title>
        <authorList>
            <person name="Weiss V.A."/>
            <person name="Vicente V.A."/>
            <person name="Raittz R.T."/>
            <person name="Moreno L.F."/>
            <person name="De Souza E.M."/>
            <person name="Pedrosa F.O."/>
            <person name="Steffens M.B."/>
            <person name="Faoro H."/>
            <person name="Tadra-Sfeir M.Z."/>
            <person name="Najafzadeh M.J."/>
            <person name="Felipe M.S."/>
            <person name="Teixeira M."/>
            <person name="Sun J."/>
            <person name="Xi L."/>
            <person name="Gomes R."/>
            <person name="De Azevedo C.M."/>
            <person name="Salgado C.G."/>
            <person name="Da Silva M.B."/>
            <person name="Nascimento M.F."/>
            <person name="Queiroz-Telles F."/>
            <person name="Attili D.S."/>
            <person name="Gorbushina A."/>
        </authorList>
    </citation>
    <scope>NUCLEOTIDE SEQUENCE [LARGE SCALE GENOMIC DNA]</scope>
    <source>
        <strain evidence="2 3">CBS 125763</strain>
    </source>
</reference>
<dbReference type="SUPFAM" id="SSF54637">
    <property type="entry name" value="Thioesterase/thiol ester dehydrase-isomerase"/>
    <property type="match status" value="1"/>
</dbReference>
<dbReference type="RefSeq" id="XP_018695929.1">
    <property type="nucleotide sequence ID" value="XM_018833305.1"/>
</dbReference>
<comment type="caution">
    <text evidence="2">The sequence shown here is derived from an EMBL/GenBank/DDBJ whole genome shotgun (WGS) entry which is preliminary data.</text>
</comment>
<evidence type="ECO:0000313" key="3">
    <source>
        <dbReference type="Proteomes" id="UP000078343"/>
    </source>
</evidence>
<dbReference type="CDD" id="cd00586">
    <property type="entry name" value="4HBT"/>
    <property type="match status" value="1"/>
</dbReference>
<dbReference type="GeneID" id="30005959"/>
<evidence type="ECO:0000256" key="1">
    <source>
        <dbReference type="ARBA" id="ARBA00038476"/>
    </source>
</evidence>
<name>A0A178ZSC3_9EURO</name>
<sequence length="263" mass="28782">MQEFSSYKAAGGCFVAALLGFLFCATNAKSLPLAHTLRLLPSISRLRRARQAGTRGRYGKDLTYSQPDRSTMLFGCHVTSTRVTLLELDINLHKSNSTFFIDADVSRTVLLTNLLAQALGELPSGPASFILAGVQCTFRREIRLFQQYYVTSRILAWDHKWLFTVTYFLNGNAGDGTLPADPDLTGGPGAVLRDQKLGKSILAVMVTKFVFKAGRVTVPPEDVLRLAGLLGSESKGDGFKCEVIREASKSVDSGLQYARECMC</sequence>
<comment type="similarity">
    <text evidence="1">Belongs to the lcsJ thioesterase family.</text>
</comment>
<dbReference type="Proteomes" id="UP000078343">
    <property type="component" value="Unassembled WGS sequence"/>
</dbReference>
<dbReference type="InterPro" id="IPR029069">
    <property type="entry name" value="HotDog_dom_sf"/>
</dbReference>
<evidence type="ECO:0008006" key="4">
    <source>
        <dbReference type="Google" id="ProtNLM"/>
    </source>
</evidence>
<dbReference type="InterPro" id="IPR051490">
    <property type="entry name" value="THEM6_lcsJ_thioesterase"/>
</dbReference>
<dbReference type="PANTHER" id="PTHR12475:SF4">
    <property type="entry name" value="PROTEIN THEM6"/>
    <property type="match status" value="1"/>
</dbReference>
<keyword evidence="3" id="KW-1185">Reference proteome</keyword>
<dbReference type="Pfam" id="PF13279">
    <property type="entry name" value="4HBT_2"/>
    <property type="match status" value="1"/>
</dbReference>
<dbReference type="AlphaFoldDB" id="A0A178ZSC3"/>
<organism evidence="2 3">
    <name type="scientific">Fonsecaea erecta</name>
    <dbReference type="NCBI Taxonomy" id="1367422"/>
    <lineage>
        <taxon>Eukaryota</taxon>
        <taxon>Fungi</taxon>
        <taxon>Dikarya</taxon>
        <taxon>Ascomycota</taxon>
        <taxon>Pezizomycotina</taxon>
        <taxon>Eurotiomycetes</taxon>
        <taxon>Chaetothyriomycetidae</taxon>
        <taxon>Chaetothyriales</taxon>
        <taxon>Herpotrichiellaceae</taxon>
        <taxon>Fonsecaea</taxon>
    </lineage>
</organism>
<accession>A0A178ZSC3</accession>
<proteinExistence type="inferred from homology"/>
<dbReference type="EMBL" id="LVYI01000002">
    <property type="protein sequence ID" value="OAP62562.1"/>
    <property type="molecule type" value="Genomic_DNA"/>
</dbReference>
<dbReference type="Gene3D" id="3.10.129.10">
    <property type="entry name" value="Hotdog Thioesterase"/>
    <property type="match status" value="1"/>
</dbReference>
<protein>
    <recommendedName>
        <fullName evidence="4">Thioesterase domain-containing protein</fullName>
    </recommendedName>
</protein>
<dbReference type="PANTHER" id="PTHR12475">
    <property type="match status" value="1"/>
</dbReference>
<evidence type="ECO:0000313" key="2">
    <source>
        <dbReference type="EMBL" id="OAP62562.1"/>
    </source>
</evidence>
<gene>
    <name evidence="2" type="ORF">AYL99_01789</name>
</gene>
<dbReference type="OrthoDB" id="265761at2759"/>